<protein>
    <submittedName>
        <fullName evidence="2">Uncharacterized protein</fullName>
    </submittedName>
</protein>
<evidence type="ECO:0000313" key="2">
    <source>
        <dbReference type="EMBL" id="KAK1597927.1"/>
    </source>
</evidence>
<evidence type="ECO:0000256" key="1">
    <source>
        <dbReference type="SAM" id="MobiDB-lite"/>
    </source>
</evidence>
<sequence length="185" mass="19482">MPVRLRNLVGRLASAPVQRGLDSGSPKATITHTNTNINTTSDGEQGPRLGVRLGSTTPCHWTASDAPFSHAAQTCRDLSVHPVQELPAQGRPALGCSPSSACLLTVRSLASLHGLRRGELGALTFKSHSVCTPQNMQFHAVFNILGGGGRCMGSPKWICPTATVWDGCQSRPVRSNPSMACTGEA</sequence>
<keyword evidence="3" id="KW-1185">Reference proteome</keyword>
<evidence type="ECO:0000313" key="3">
    <source>
        <dbReference type="Proteomes" id="UP001230504"/>
    </source>
</evidence>
<comment type="caution">
    <text evidence="2">The sequence shown here is derived from an EMBL/GenBank/DDBJ whole genome shotgun (WGS) entry which is preliminary data.</text>
</comment>
<dbReference type="Proteomes" id="UP001230504">
    <property type="component" value="Unassembled WGS sequence"/>
</dbReference>
<dbReference type="AlphaFoldDB" id="A0AAD8QAB0"/>
<feature type="compositionally biased region" description="Low complexity" evidence="1">
    <location>
        <begin position="29"/>
        <end position="40"/>
    </location>
</feature>
<accession>A0AAD8QAB0</accession>
<feature type="region of interest" description="Disordered" evidence="1">
    <location>
        <begin position="16"/>
        <end position="48"/>
    </location>
</feature>
<dbReference type="RefSeq" id="XP_060418673.1">
    <property type="nucleotide sequence ID" value="XM_060552420.1"/>
</dbReference>
<dbReference type="EMBL" id="JAHLJV010000006">
    <property type="protein sequence ID" value="KAK1597927.1"/>
    <property type="molecule type" value="Genomic_DNA"/>
</dbReference>
<organism evidence="2 3">
    <name type="scientific">Colletotrichum navitas</name>
    <dbReference type="NCBI Taxonomy" id="681940"/>
    <lineage>
        <taxon>Eukaryota</taxon>
        <taxon>Fungi</taxon>
        <taxon>Dikarya</taxon>
        <taxon>Ascomycota</taxon>
        <taxon>Pezizomycotina</taxon>
        <taxon>Sordariomycetes</taxon>
        <taxon>Hypocreomycetidae</taxon>
        <taxon>Glomerellales</taxon>
        <taxon>Glomerellaceae</taxon>
        <taxon>Colletotrichum</taxon>
        <taxon>Colletotrichum graminicola species complex</taxon>
    </lineage>
</organism>
<dbReference type="GeneID" id="85436660"/>
<proteinExistence type="predicted"/>
<name>A0AAD8QAB0_9PEZI</name>
<reference evidence="2" key="1">
    <citation type="submission" date="2021-06" db="EMBL/GenBank/DDBJ databases">
        <title>Comparative genomics, transcriptomics and evolutionary studies reveal genomic signatures of adaptation to plant cell wall in hemibiotrophic fungi.</title>
        <authorList>
            <consortium name="DOE Joint Genome Institute"/>
            <person name="Baroncelli R."/>
            <person name="Diaz J.F."/>
            <person name="Benocci T."/>
            <person name="Peng M."/>
            <person name="Battaglia E."/>
            <person name="Haridas S."/>
            <person name="Andreopoulos W."/>
            <person name="Labutti K."/>
            <person name="Pangilinan J."/>
            <person name="Floch G.L."/>
            <person name="Makela M.R."/>
            <person name="Henrissat B."/>
            <person name="Grigoriev I.V."/>
            <person name="Crouch J.A."/>
            <person name="De Vries R.P."/>
            <person name="Sukno S.A."/>
            <person name="Thon M.R."/>
        </authorList>
    </citation>
    <scope>NUCLEOTIDE SEQUENCE</scope>
    <source>
        <strain evidence="2">CBS 125086</strain>
    </source>
</reference>
<gene>
    <name evidence="2" type="ORF">LY79DRAFT_322315</name>
</gene>